<evidence type="ECO:0000256" key="6">
    <source>
        <dbReference type="ARBA" id="ARBA00022576"/>
    </source>
</evidence>
<protein>
    <recommendedName>
        <fullName evidence="17">Branched-chain-amino-acid aminotransferase</fullName>
        <ecNumber evidence="17">2.6.1.42</ecNumber>
    </recommendedName>
</protein>
<dbReference type="InterPro" id="IPR033939">
    <property type="entry name" value="BCAT_family"/>
</dbReference>
<comment type="pathway">
    <text evidence="2">Amino-acid biosynthesis; L-isoleucine biosynthesis; L-isoleucine from 2-oxobutanoate: step 4/4.</text>
</comment>
<comment type="pathway">
    <text evidence="3">Amino-acid biosynthesis; L-valine biosynthesis; L-valine from pyruvate: step 4/4.</text>
</comment>
<dbReference type="EC" id="2.6.1.42" evidence="17"/>
<comment type="similarity">
    <text evidence="5 15">Belongs to the class-IV pyridoxal-phosphate-dependent aminotransferase family.</text>
</comment>
<evidence type="ECO:0000256" key="3">
    <source>
        <dbReference type="ARBA" id="ARBA00004931"/>
    </source>
</evidence>
<dbReference type="Proteomes" id="UP000680866">
    <property type="component" value="Chromosome"/>
</dbReference>
<evidence type="ECO:0000256" key="7">
    <source>
        <dbReference type="ARBA" id="ARBA00022605"/>
    </source>
</evidence>
<dbReference type="UniPathway" id="UPA00048">
    <property type="reaction ID" value="UER00073"/>
</dbReference>
<evidence type="ECO:0000256" key="15">
    <source>
        <dbReference type="RuleBase" id="RU004106"/>
    </source>
</evidence>
<gene>
    <name evidence="18" type="primary">ilvE1</name>
    <name evidence="18" type="ORF">Prubr_39120</name>
</gene>
<dbReference type="GO" id="GO:0009099">
    <property type="term" value="P:L-valine biosynthetic process"/>
    <property type="evidence" value="ECO:0007669"/>
    <property type="project" value="UniProtKB-UniPathway"/>
</dbReference>
<evidence type="ECO:0000313" key="19">
    <source>
        <dbReference type="Proteomes" id="UP000680866"/>
    </source>
</evidence>
<evidence type="ECO:0000256" key="12">
    <source>
        <dbReference type="ARBA" id="ARBA00048798"/>
    </source>
</evidence>
<accession>A0A810N006</accession>
<dbReference type="CDD" id="cd01557">
    <property type="entry name" value="BCAT_beta_family"/>
    <property type="match status" value="1"/>
</dbReference>
<evidence type="ECO:0000313" key="18">
    <source>
        <dbReference type="EMBL" id="BCJ66891.1"/>
    </source>
</evidence>
<keyword evidence="8 17" id="KW-0808">Transferase</keyword>
<evidence type="ECO:0000256" key="9">
    <source>
        <dbReference type="ARBA" id="ARBA00022898"/>
    </source>
</evidence>
<dbReference type="Gene3D" id="3.20.10.10">
    <property type="entry name" value="D-amino Acid Aminotransferase, subunit A, domain 2"/>
    <property type="match status" value="1"/>
</dbReference>
<dbReference type="PIRSF" id="PIRSF006468">
    <property type="entry name" value="BCAT1"/>
    <property type="match status" value="1"/>
</dbReference>
<dbReference type="InterPro" id="IPR043132">
    <property type="entry name" value="BCAT-like_C"/>
</dbReference>
<dbReference type="InterPro" id="IPR001544">
    <property type="entry name" value="Aminotrans_IV"/>
</dbReference>
<evidence type="ECO:0000256" key="14">
    <source>
        <dbReference type="PIRSR" id="PIRSR006468-1"/>
    </source>
</evidence>
<keyword evidence="10 17" id="KW-0100">Branched-chain amino acid biosynthesis</keyword>
<dbReference type="NCBIfam" id="TIGR01123">
    <property type="entry name" value="ilvE_II"/>
    <property type="match status" value="1"/>
</dbReference>
<evidence type="ECO:0000256" key="11">
    <source>
        <dbReference type="ARBA" id="ARBA00048212"/>
    </source>
</evidence>
<evidence type="ECO:0000256" key="13">
    <source>
        <dbReference type="ARBA" id="ARBA00049229"/>
    </source>
</evidence>
<sequence length="365" mass="39437">MSGGDKLDFEIRPNPAPVSAAERAALLADPGFGRVFTDHMVTIRYADGKGWYDARVEARAPIPMDPATAVLHYAQEIFEGLKAYHAGDGGVTLFRPEANAARFTASAQRMAMAQLPEQAFLDSLRHLIEADREWIPAGDDGSLYLRPFMYASEVFLGVRPAAEYLYVLIASPVGSYFAGGVKPVTVWVSPHYTRAAPGGTGAAKCGGNYAASLVAQAEAIEHGCDQVVFLDTVERRYVDELGGMNVFFVYDDGTLVTPPLTGTILPGITRDSVITLAREAGHEVVERPVAFDEWQADAASGRLREVFACGTAAVITPIGRVRFPDGEFAIADGGPGEVSMAIRQRLVDIQRGRTDDPHGWVHRVI</sequence>
<dbReference type="AlphaFoldDB" id="A0A810N006"/>
<dbReference type="UniPathway" id="UPA00049">
    <property type="reaction ID" value="UER00062"/>
</dbReference>
<proteinExistence type="inferred from homology"/>
<keyword evidence="9 16" id="KW-0663">Pyridoxal phosphate</keyword>
<dbReference type="PANTHER" id="PTHR11825:SF44">
    <property type="entry name" value="BRANCHED-CHAIN-AMINO-ACID AMINOTRANSFERASE"/>
    <property type="match status" value="1"/>
</dbReference>
<dbReference type="InterPro" id="IPR005786">
    <property type="entry name" value="B_amino_transII"/>
</dbReference>
<evidence type="ECO:0000256" key="17">
    <source>
        <dbReference type="RuleBase" id="RU004517"/>
    </source>
</evidence>
<dbReference type="InterPro" id="IPR018300">
    <property type="entry name" value="Aminotrans_IV_CS"/>
</dbReference>
<evidence type="ECO:0000256" key="1">
    <source>
        <dbReference type="ARBA" id="ARBA00001933"/>
    </source>
</evidence>
<dbReference type="PANTHER" id="PTHR11825">
    <property type="entry name" value="SUBGROUP IIII AMINOTRANSFERASE"/>
    <property type="match status" value="1"/>
</dbReference>
<evidence type="ECO:0000256" key="10">
    <source>
        <dbReference type="ARBA" id="ARBA00023304"/>
    </source>
</evidence>
<comment type="catalytic activity">
    <reaction evidence="11 17">
        <text>L-valine + 2-oxoglutarate = 3-methyl-2-oxobutanoate + L-glutamate</text>
        <dbReference type="Rhea" id="RHEA:24813"/>
        <dbReference type="ChEBI" id="CHEBI:11851"/>
        <dbReference type="ChEBI" id="CHEBI:16810"/>
        <dbReference type="ChEBI" id="CHEBI:29985"/>
        <dbReference type="ChEBI" id="CHEBI:57762"/>
        <dbReference type="EC" id="2.6.1.42"/>
    </reaction>
</comment>
<dbReference type="InterPro" id="IPR036038">
    <property type="entry name" value="Aminotransferase-like"/>
</dbReference>
<keyword evidence="6 17" id="KW-0032">Aminotransferase</keyword>
<dbReference type="PROSITE" id="PS00770">
    <property type="entry name" value="AA_TRANSFER_CLASS_4"/>
    <property type="match status" value="1"/>
</dbReference>
<dbReference type="RefSeq" id="WP_212816315.1">
    <property type="nucleotide sequence ID" value="NZ_AP023359.1"/>
</dbReference>
<dbReference type="NCBIfam" id="NF009897">
    <property type="entry name" value="PRK13357.1"/>
    <property type="match status" value="1"/>
</dbReference>
<keyword evidence="7 17" id="KW-0028">Amino-acid biosynthesis</keyword>
<dbReference type="SUPFAM" id="SSF56752">
    <property type="entry name" value="D-aminoacid aminotransferase-like PLP-dependent enzymes"/>
    <property type="match status" value="1"/>
</dbReference>
<feature type="modified residue" description="N6-(pyridoxal phosphate)lysine" evidence="14">
    <location>
        <position position="204"/>
    </location>
</feature>
<dbReference type="EMBL" id="AP023359">
    <property type="protein sequence ID" value="BCJ66891.1"/>
    <property type="molecule type" value="Genomic_DNA"/>
</dbReference>
<comment type="catalytic activity">
    <reaction evidence="13 17">
        <text>L-leucine + 2-oxoglutarate = 4-methyl-2-oxopentanoate + L-glutamate</text>
        <dbReference type="Rhea" id="RHEA:18321"/>
        <dbReference type="ChEBI" id="CHEBI:16810"/>
        <dbReference type="ChEBI" id="CHEBI:17865"/>
        <dbReference type="ChEBI" id="CHEBI:29985"/>
        <dbReference type="ChEBI" id="CHEBI:57427"/>
        <dbReference type="EC" id="2.6.1.42"/>
    </reaction>
</comment>
<comment type="cofactor">
    <cofactor evidence="1 16">
        <name>pyridoxal 5'-phosphate</name>
        <dbReference type="ChEBI" id="CHEBI:597326"/>
    </cofactor>
</comment>
<dbReference type="UniPathway" id="UPA00047">
    <property type="reaction ID" value="UER00058"/>
</dbReference>
<comment type="pathway">
    <text evidence="4">Amino-acid biosynthesis; L-leucine biosynthesis; L-leucine from 3-methyl-2-oxobutanoate: step 4/4.</text>
</comment>
<evidence type="ECO:0000256" key="16">
    <source>
        <dbReference type="RuleBase" id="RU004516"/>
    </source>
</evidence>
<dbReference type="GO" id="GO:0009098">
    <property type="term" value="P:L-leucine biosynthetic process"/>
    <property type="evidence" value="ECO:0007669"/>
    <property type="project" value="UniProtKB-UniPathway"/>
</dbReference>
<keyword evidence="19" id="KW-1185">Reference proteome</keyword>
<evidence type="ECO:0000256" key="8">
    <source>
        <dbReference type="ARBA" id="ARBA00022679"/>
    </source>
</evidence>
<organism evidence="18 19">
    <name type="scientific">Polymorphospora rubra</name>
    <dbReference type="NCBI Taxonomy" id="338584"/>
    <lineage>
        <taxon>Bacteria</taxon>
        <taxon>Bacillati</taxon>
        <taxon>Actinomycetota</taxon>
        <taxon>Actinomycetes</taxon>
        <taxon>Micromonosporales</taxon>
        <taxon>Micromonosporaceae</taxon>
        <taxon>Polymorphospora</taxon>
    </lineage>
</organism>
<dbReference type="KEGG" id="pry:Prubr_39120"/>
<evidence type="ECO:0000256" key="5">
    <source>
        <dbReference type="ARBA" id="ARBA00009320"/>
    </source>
</evidence>
<comment type="catalytic activity">
    <reaction evidence="12 17">
        <text>L-isoleucine + 2-oxoglutarate = (S)-3-methyl-2-oxopentanoate + L-glutamate</text>
        <dbReference type="Rhea" id="RHEA:24801"/>
        <dbReference type="ChEBI" id="CHEBI:16810"/>
        <dbReference type="ChEBI" id="CHEBI:29985"/>
        <dbReference type="ChEBI" id="CHEBI:35146"/>
        <dbReference type="ChEBI" id="CHEBI:58045"/>
        <dbReference type="EC" id="2.6.1.42"/>
    </reaction>
</comment>
<name>A0A810N006_9ACTN</name>
<dbReference type="InterPro" id="IPR043131">
    <property type="entry name" value="BCAT-like_N"/>
</dbReference>
<dbReference type="GO" id="GO:0009097">
    <property type="term" value="P:isoleucine biosynthetic process"/>
    <property type="evidence" value="ECO:0007669"/>
    <property type="project" value="UniProtKB-UniPathway"/>
</dbReference>
<evidence type="ECO:0000256" key="2">
    <source>
        <dbReference type="ARBA" id="ARBA00004824"/>
    </source>
</evidence>
<dbReference type="Gene3D" id="3.30.470.10">
    <property type="match status" value="1"/>
</dbReference>
<dbReference type="GO" id="GO:0004084">
    <property type="term" value="F:branched-chain-amino-acid transaminase activity"/>
    <property type="evidence" value="ECO:0007669"/>
    <property type="project" value="UniProtKB-EC"/>
</dbReference>
<evidence type="ECO:0000256" key="4">
    <source>
        <dbReference type="ARBA" id="ARBA00005072"/>
    </source>
</evidence>
<dbReference type="Pfam" id="PF01063">
    <property type="entry name" value="Aminotran_4"/>
    <property type="match status" value="1"/>
</dbReference>
<reference evidence="18" key="1">
    <citation type="submission" date="2020-08" db="EMBL/GenBank/DDBJ databases">
        <title>Whole genome shotgun sequence of Polymorphospora rubra NBRC 101157.</title>
        <authorList>
            <person name="Komaki H."/>
            <person name="Tamura T."/>
        </authorList>
    </citation>
    <scope>NUCLEOTIDE SEQUENCE</scope>
    <source>
        <strain evidence="18">NBRC 101157</strain>
    </source>
</reference>